<evidence type="ECO:0000313" key="1">
    <source>
        <dbReference type="EMBL" id="GEO72289.1"/>
    </source>
</evidence>
<dbReference type="EMBL" id="BJZK01000016">
    <property type="protein sequence ID" value="GEO72289.1"/>
    <property type="molecule type" value="Genomic_DNA"/>
</dbReference>
<name>A0ABQ0WWM6_9LACO</name>
<proteinExistence type="predicted"/>
<sequence length="95" mass="10194">MNGTLNLTQLTVDHLEIHHQNGTTTGTALTLMGASRLVKTNGRTTLKRLQTSGLVVTVKNGQFKRNGQRQKTPYHQVGQAPLVITSGSGQVAVSE</sequence>
<evidence type="ECO:0000313" key="2">
    <source>
        <dbReference type="Proteomes" id="UP000321794"/>
    </source>
</evidence>
<keyword evidence="2" id="KW-1185">Reference proteome</keyword>
<dbReference type="RefSeq" id="WP_057734618.1">
    <property type="nucleotide sequence ID" value="NZ_BJZK01000016.1"/>
</dbReference>
<organism evidence="1 2">
    <name type="scientific">Levilactobacillus zymae</name>
    <dbReference type="NCBI Taxonomy" id="267363"/>
    <lineage>
        <taxon>Bacteria</taxon>
        <taxon>Bacillati</taxon>
        <taxon>Bacillota</taxon>
        <taxon>Bacilli</taxon>
        <taxon>Lactobacillales</taxon>
        <taxon>Lactobacillaceae</taxon>
        <taxon>Levilactobacillus</taxon>
    </lineage>
</organism>
<reference evidence="1 2" key="1">
    <citation type="submission" date="2019-07" db="EMBL/GenBank/DDBJ databases">
        <title>Whole genome shotgun sequence of Lactobacillus zymae NBRC 107157.</title>
        <authorList>
            <person name="Hosoyama A."/>
            <person name="Uohara A."/>
            <person name="Ohji S."/>
            <person name="Ichikawa N."/>
        </authorList>
    </citation>
    <scope>NUCLEOTIDE SEQUENCE [LARGE SCALE GENOMIC DNA]</scope>
    <source>
        <strain evidence="1 2">NBRC 107157</strain>
    </source>
</reference>
<accession>A0ABQ0WWM6</accession>
<gene>
    <name evidence="1" type="ORF">LZY01_14570</name>
</gene>
<protein>
    <submittedName>
        <fullName evidence="1">Uncharacterized protein</fullName>
    </submittedName>
</protein>
<comment type="caution">
    <text evidence="1">The sequence shown here is derived from an EMBL/GenBank/DDBJ whole genome shotgun (WGS) entry which is preliminary data.</text>
</comment>
<dbReference type="Proteomes" id="UP000321794">
    <property type="component" value="Unassembled WGS sequence"/>
</dbReference>